<evidence type="ECO:0000313" key="2">
    <source>
        <dbReference type="Proteomes" id="UP000028999"/>
    </source>
</evidence>
<sequence>MYFSFFASHPDYEQLLASAWAIPVFSSSHMASLYQKLRSVKLCCKFINNSRFSGIERRTREAF</sequence>
<accession>A0A078H6W2</accession>
<dbReference type="Gramene" id="CDY33596">
    <property type="protein sequence ID" value="CDY33596"/>
    <property type="gene ID" value="GSBRNA2T00054893001"/>
</dbReference>
<dbReference type="Proteomes" id="UP000028999">
    <property type="component" value="Unassembled WGS sequence"/>
</dbReference>
<evidence type="ECO:0000313" key="1">
    <source>
        <dbReference type="EMBL" id="CDY33596.1"/>
    </source>
</evidence>
<proteinExistence type="predicted"/>
<gene>
    <name evidence="1" type="primary">BnaC06g29560D</name>
    <name evidence="1" type="ORF">GSBRNA2T00054893001</name>
</gene>
<keyword evidence="2" id="KW-1185">Reference proteome</keyword>
<reference evidence="1 2" key="1">
    <citation type="journal article" date="2014" name="Science">
        <title>Plant genetics. Early allopolyploid evolution in the post-Neolithic Brassica napus oilseed genome.</title>
        <authorList>
            <person name="Chalhoub B."/>
            <person name="Denoeud F."/>
            <person name="Liu S."/>
            <person name="Parkin I.A."/>
            <person name="Tang H."/>
            <person name="Wang X."/>
            <person name="Chiquet J."/>
            <person name="Belcram H."/>
            <person name="Tong C."/>
            <person name="Samans B."/>
            <person name="Correa M."/>
            <person name="Da Silva C."/>
            <person name="Just J."/>
            <person name="Falentin C."/>
            <person name="Koh C.S."/>
            <person name="Le Clainche I."/>
            <person name="Bernard M."/>
            <person name="Bento P."/>
            <person name="Noel B."/>
            <person name="Labadie K."/>
            <person name="Alberti A."/>
            <person name="Charles M."/>
            <person name="Arnaud D."/>
            <person name="Guo H."/>
            <person name="Daviaud C."/>
            <person name="Alamery S."/>
            <person name="Jabbari K."/>
            <person name="Zhao M."/>
            <person name="Edger P.P."/>
            <person name="Chelaifa H."/>
            <person name="Tack D."/>
            <person name="Lassalle G."/>
            <person name="Mestiri I."/>
            <person name="Schnel N."/>
            <person name="Le Paslier M.C."/>
            <person name="Fan G."/>
            <person name="Renault V."/>
            <person name="Bayer P.E."/>
            <person name="Golicz A.A."/>
            <person name="Manoli S."/>
            <person name="Lee T.H."/>
            <person name="Thi V.H."/>
            <person name="Chalabi S."/>
            <person name="Hu Q."/>
            <person name="Fan C."/>
            <person name="Tollenaere R."/>
            <person name="Lu Y."/>
            <person name="Battail C."/>
            <person name="Shen J."/>
            <person name="Sidebottom C.H."/>
            <person name="Wang X."/>
            <person name="Canaguier A."/>
            <person name="Chauveau A."/>
            <person name="Berard A."/>
            <person name="Deniot G."/>
            <person name="Guan M."/>
            <person name="Liu Z."/>
            <person name="Sun F."/>
            <person name="Lim Y.P."/>
            <person name="Lyons E."/>
            <person name="Town C.D."/>
            <person name="Bancroft I."/>
            <person name="Wang X."/>
            <person name="Meng J."/>
            <person name="Ma J."/>
            <person name="Pires J.C."/>
            <person name="King G.J."/>
            <person name="Brunel D."/>
            <person name="Delourme R."/>
            <person name="Renard M."/>
            <person name="Aury J.M."/>
            <person name="Adams K.L."/>
            <person name="Batley J."/>
            <person name="Snowdon R.J."/>
            <person name="Tost J."/>
            <person name="Edwards D."/>
            <person name="Zhou Y."/>
            <person name="Hua W."/>
            <person name="Sharpe A.G."/>
            <person name="Paterson A.H."/>
            <person name="Guan C."/>
            <person name="Wincker P."/>
        </authorList>
    </citation>
    <scope>NUCLEOTIDE SEQUENCE [LARGE SCALE GENOMIC DNA]</scope>
    <source>
        <strain evidence="2">cv. Darmor-bzh</strain>
    </source>
</reference>
<dbReference type="EMBL" id="LK032317">
    <property type="protein sequence ID" value="CDY33596.1"/>
    <property type="molecule type" value="Genomic_DNA"/>
</dbReference>
<organism evidence="1 2">
    <name type="scientific">Brassica napus</name>
    <name type="common">Rape</name>
    <dbReference type="NCBI Taxonomy" id="3708"/>
    <lineage>
        <taxon>Eukaryota</taxon>
        <taxon>Viridiplantae</taxon>
        <taxon>Streptophyta</taxon>
        <taxon>Embryophyta</taxon>
        <taxon>Tracheophyta</taxon>
        <taxon>Spermatophyta</taxon>
        <taxon>Magnoliopsida</taxon>
        <taxon>eudicotyledons</taxon>
        <taxon>Gunneridae</taxon>
        <taxon>Pentapetalae</taxon>
        <taxon>rosids</taxon>
        <taxon>malvids</taxon>
        <taxon>Brassicales</taxon>
        <taxon>Brassicaceae</taxon>
        <taxon>Brassiceae</taxon>
        <taxon>Brassica</taxon>
    </lineage>
</organism>
<protein>
    <submittedName>
        <fullName evidence="1">BnaC06g29560D protein</fullName>
    </submittedName>
</protein>
<dbReference type="AlphaFoldDB" id="A0A078H6W2"/>
<name>A0A078H6W2_BRANA</name>
<dbReference type="OMA" id="CCKFINN"/>
<dbReference type="PaxDb" id="3708-A0A078H6W2"/>